<dbReference type="EMBL" id="JBHSJJ010000009">
    <property type="protein sequence ID" value="MFC4873144.1"/>
    <property type="molecule type" value="Genomic_DNA"/>
</dbReference>
<dbReference type="PANTHER" id="PTHR36306">
    <property type="entry name" value="ALPHA-AMYLASE-RELATED-RELATED"/>
    <property type="match status" value="1"/>
</dbReference>
<dbReference type="Proteomes" id="UP001595818">
    <property type="component" value="Unassembled WGS sequence"/>
</dbReference>
<evidence type="ECO:0000259" key="4">
    <source>
        <dbReference type="Pfam" id="PF03065"/>
    </source>
</evidence>
<evidence type="ECO:0000313" key="6">
    <source>
        <dbReference type="Proteomes" id="UP001595818"/>
    </source>
</evidence>
<evidence type="ECO:0000256" key="3">
    <source>
        <dbReference type="RuleBase" id="RU361196"/>
    </source>
</evidence>
<dbReference type="InterPro" id="IPR011330">
    <property type="entry name" value="Glyco_hydro/deAcase_b/a-brl"/>
</dbReference>
<keyword evidence="6" id="KW-1185">Reference proteome</keyword>
<feature type="domain" description="Glycoside hydrolase family 57 N-terminal" evidence="4">
    <location>
        <begin position="105"/>
        <end position="309"/>
    </location>
</feature>
<protein>
    <submittedName>
        <fullName evidence="5">DUF3536 domain-containing protein</fullName>
    </submittedName>
</protein>
<dbReference type="InterPro" id="IPR004300">
    <property type="entry name" value="Glyco_hydro_57_N"/>
</dbReference>
<dbReference type="CDD" id="cd10797">
    <property type="entry name" value="GH57N_APU_like_1"/>
    <property type="match status" value="1"/>
</dbReference>
<evidence type="ECO:0000256" key="2">
    <source>
        <dbReference type="ARBA" id="ARBA00023277"/>
    </source>
</evidence>
<reference evidence="6" key="1">
    <citation type="journal article" date="2019" name="Int. J. Syst. Evol. Microbiol.">
        <title>The Global Catalogue of Microorganisms (GCM) 10K type strain sequencing project: providing services to taxonomists for standard genome sequencing and annotation.</title>
        <authorList>
            <consortium name="The Broad Institute Genomics Platform"/>
            <consortium name="The Broad Institute Genome Sequencing Center for Infectious Disease"/>
            <person name="Wu L."/>
            <person name="Ma J."/>
        </authorList>
    </citation>
    <scope>NUCLEOTIDE SEQUENCE [LARGE SCALE GENOMIC DNA]</scope>
    <source>
        <strain evidence="6">CGMCC 4.7466</strain>
    </source>
</reference>
<comment type="similarity">
    <text evidence="1 3">Belongs to the glycosyl hydrolase 57 family.</text>
</comment>
<dbReference type="PANTHER" id="PTHR36306:SF3">
    <property type="entry name" value="GLYCOSIDE HYDROLASE FAMILY 57"/>
    <property type="match status" value="1"/>
</dbReference>
<accession>A0ABV9T3Y7</accession>
<name>A0ABV9T3Y7_9BACT</name>
<dbReference type="Pfam" id="PF03065">
    <property type="entry name" value="Glyco_hydro_57"/>
    <property type="match status" value="1"/>
</dbReference>
<dbReference type="RefSeq" id="WP_377065727.1">
    <property type="nucleotide sequence ID" value="NZ_JBHSJJ010000009.1"/>
</dbReference>
<keyword evidence="2 3" id="KW-0119">Carbohydrate metabolism</keyword>
<dbReference type="Gene3D" id="3.20.110.10">
    <property type="entry name" value="Glycoside hydrolase 38, N terminal domain"/>
    <property type="match status" value="2"/>
</dbReference>
<evidence type="ECO:0000256" key="1">
    <source>
        <dbReference type="ARBA" id="ARBA00006821"/>
    </source>
</evidence>
<dbReference type="InterPro" id="IPR052046">
    <property type="entry name" value="GH57_Enzymes"/>
</dbReference>
<dbReference type="Pfam" id="PF12055">
    <property type="entry name" value="DUF3536"/>
    <property type="match status" value="1"/>
</dbReference>
<dbReference type="InterPro" id="IPR021923">
    <property type="entry name" value="DUF3536"/>
</dbReference>
<proteinExistence type="inferred from homology"/>
<dbReference type="InterPro" id="IPR027291">
    <property type="entry name" value="Glyco_hydro_38_N_sf"/>
</dbReference>
<sequence length="806" mass="93697">MQRKHLCIHGHFYQPPRENPWLNKVELQDSAYPYHDWNHRINAECYARNGASRIINGEGQIVDILNNYSYMSFNFGPTLLSWMELESPQTYEMIIEADKVSQRRFSGHGSAMAQVYNHIIMPLANDRDKETQVRWGIEDFIKRFGRYPEGMWLSETAVDTATLETLAFHDIKFTILSPFQASHFRKIGDADWEDAVAGSIDPKKVYKCQLPSGRSINLFFYNGAVSQEVAFDGLLNSGERFANRLKIDFTDEDKPQLVHIATDGESYGHHHQYGEMALSYCLYMLEEEPDIELTIYGEYLERFPPEYEVMIAEGSSWSCDHGVERWKSNCGCNTGGHPGWKQDWRGPLREAFDWLRDELILLFEREMGEYDSDPWELRNDYIHVITNRSKENNEIFLAKWFEKKLDDRDKVKILSLLEMQYHSLLMYTSCGWFFDEVSGLETVQDILYAARAIQLAEEFPENRLEQHFLQRLEGAPSNLPEIGNSARVYKKFVRPMMVDLIRVGAHYAIASLFENFPSEMKLFNFKAVTRFRDFIREGKHKMVIGHTAFQSNITLEQVEISFAMLHLGELNLYGGVREFSGLEALDQLHRKIKECFRKNDIPEIFSLMDYYFGSHTYSFWHLFKDEQNAILSTVMQDVLENTEGVVYRMYEDNVPILKALKSLHLTIPHQLKVPVDLALNTKLGHLIKEEHMDMVRIKELLESATALAADLDLVSLNYLTAAKVTRLMRELADHPFETEKLENLVEFLAIIEKSPIQPEYWEAQNIAFRLKNEGLLPSTSGEPHLTQNSRLLRRYDELSQKLNISV</sequence>
<gene>
    <name evidence="5" type="ORF">ACFPFU_15705</name>
</gene>
<comment type="caution">
    <text evidence="5">The sequence shown here is derived from an EMBL/GenBank/DDBJ whole genome shotgun (WGS) entry which is preliminary data.</text>
</comment>
<dbReference type="SUPFAM" id="SSF88713">
    <property type="entry name" value="Glycoside hydrolase/deacetylase"/>
    <property type="match status" value="1"/>
</dbReference>
<organism evidence="5 6">
    <name type="scientific">Negadavirga shengliensis</name>
    <dbReference type="NCBI Taxonomy" id="1389218"/>
    <lineage>
        <taxon>Bacteria</taxon>
        <taxon>Pseudomonadati</taxon>
        <taxon>Bacteroidota</taxon>
        <taxon>Cytophagia</taxon>
        <taxon>Cytophagales</taxon>
        <taxon>Cyclobacteriaceae</taxon>
        <taxon>Negadavirga</taxon>
    </lineage>
</organism>
<evidence type="ECO:0000313" key="5">
    <source>
        <dbReference type="EMBL" id="MFC4873144.1"/>
    </source>
</evidence>